<name>A0AAD5NC50_PARTN</name>
<organism evidence="2 3">
    <name type="scientific">Parelaphostrongylus tenuis</name>
    <name type="common">Meningeal worm</name>
    <dbReference type="NCBI Taxonomy" id="148309"/>
    <lineage>
        <taxon>Eukaryota</taxon>
        <taxon>Metazoa</taxon>
        <taxon>Ecdysozoa</taxon>
        <taxon>Nematoda</taxon>
        <taxon>Chromadorea</taxon>
        <taxon>Rhabditida</taxon>
        <taxon>Rhabditina</taxon>
        <taxon>Rhabditomorpha</taxon>
        <taxon>Strongyloidea</taxon>
        <taxon>Metastrongylidae</taxon>
        <taxon>Parelaphostrongylus</taxon>
    </lineage>
</organism>
<feature type="region of interest" description="Disordered" evidence="1">
    <location>
        <begin position="1"/>
        <end position="22"/>
    </location>
</feature>
<reference evidence="2" key="1">
    <citation type="submission" date="2021-06" db="EMBL/GenBank/DDBJ databases">
        <title>Parelaphostrongylus tenuis whole genome reference sequence.</title>
        <authorList>
            <person name="Garwood T.J."/>
            <person name="Larsen P.A."/>
            <person name="Fountain-Jones N.M."/>
            <person name="Garbe J.R."/>
            <person name="Macchietto M.G."/>
            <person name="Kania S.A."/>
            <person name="Gerhold R.W."/>
            <person name="Richards J.E."/>
            <person name="Wolf T.M."/>
        </authorList>
    </citation>
    <scope>NUCLEOTIDE SEQUENCE</scope>
    <source>
        <strain evidence="2">MNPRO001-30</strain>
        <tissue evidence="2">Meninges</tissue>
    </source>
</reference>
<accession>A0AAD5NC50</accession>
<evidence type="ECO:0000256" key="1">
    <source>
        <dbReference type="SAM" id="MobiDB-lite"/>
    </source>
</evidence>
<evidence type="ECO:0000313" key="2">
    <source>
        <dbReference type="EMBL" id="KAJ1365509.1"/>
    </source>
</evidence>
<sequence length="55" mass="6046">MEVEGVGGAEPAEVDTRSLSRRSRRCAAGDHADIAIVRHQVVKYEEHLTKLLNCA</sequence>
<dbReference type="AlphaFoldDB" id="A0AAD5NC50"/>
<comment type="caution">
    <text evidence="2">The sequence shown here is derived from an EMBL/GenBank/DDBJ whole genome shotgun (WGS) entry which is preliminary data.</text>
</comment>
<gene>
    <name evidence="2" type="ORF">KIN20_025866</name>
</gene>
<evidence type="ECO:0000313" key="3">
    <source>
        <dbReference type="Proteomes" id="UP001196413"/>
    </source>
</evidence>
<dbReference type="EMBL" id="JAHQIW010005288">
    <property type="protein sequence ID" value="KAJ1365509.1"/>
    <property type="molecule type" value="Genomic_DNA"/>
</dbReference>
<protein>
    <submittedName>
        <fullName evidence="2">Uncharacterized protein</fullName>
    </submittedName>
</protein>
<keyword evidence="3" id="KW-1185">Reference proteome</keyword>
<proteinExistence type="predicted"/>
<dbReference type="Proteomes" id="UP001196413">
    <property type="component" value="Unassembled WGS sequence"/>
</dbReference>